<dbReference type="EMBL" id="JACIBV010000001">
    <property type="protein sequence ID" value="MBB3729915.1"/>
    <property type="molecule type" value="Genomic_DNA"/>
</dbReference>
<evidence type="ECO:0000256" key="2">
    <source>
        <dbReference type="ARBA" id="ARBA00006577"/>
    </source>
</evidence>
<protein>
    <recommendedName>
        <fullName evidence="6">Peptidyl-prolyl cis-trans isomerase</fullName>
        <ecNumber evidence="6">5.2.1.8</ecNumber>
    </recommendedName>
</protein>
<dbReference type="PANTHER" id="PTHR43811">
    <property type="entry name" value="FKBP-TYPE PEPTIDYL-PROLYL CIS-TRANS ISOMERASE FKPA"/>
    <property type="match status" value="1"/>
</dbReference>
<dbReference type="Proteomes" id="UP000579945">
    <property type="component" value="Unassembled WGS sequence"/>
</dbReference>
<sequence length="250" mass="25722">MRVTVLVLLMLVTSCASASTPVVSGAFGSRPVIELPSQRPGGTPEISVLAEGRGPRTSPGDVVVTEVVIRGWSGDATPLNTYDAGRPLTVVFGRGDVPGIWERVLIGRRAGSRVMLVGPGRLAYGGAGAGQDDPLVLVFDILGGYPPDARLVGEELPRLAGPARSGTLIDGSGRQVGPGSTVVVQYVATRGPGREVVASSRADGGPRAFVLKEGAVPSEWVEGLVGKRVGSRVAVTRGSVVTVIDIIDLV</sequence>
<dbReference type="GeneID" id="95396452"/>
<dbReference type="RefSeq" id="WP_183653853.1">
    <property type="nucleotide sequence ID" value="NZ_BAAAXX010000027.1"/>
</dbReference>
<dbReference type="Pfam" id="PF00254">
    <property type="entry name" value="FKBP_C"/>
    <property type="match status" value="2"/>
</dbReference>
<name>A0A7W5VDJ6_9ACTN</name>
<accession>A0A7W5VDJ6</accession>
<evidence type="ECO:0000259" key="8">
    <source>
        <dbReference type="PROSITE" id="PS50059"/>
    </source>
</evidence>
<dbReference type="PROSITE" id="PS51257">
    <property type="entry name" value="PROKAR_LIPOPROTEIN"/>
    <property type="match status" value="1"/>
</dbReference>
<feature type="signal peptide" evidence="7">
    <location>
        <begin position="1"/>
        <end position="18"/>
    </location>
</feature>
<evidence type="ECO:0000313" key="9">
    <source>
        <dbReference type="EMBL" id="MBB3729915.1"/>
    </source>
</evidence>
<reference evidence="9 10" key="1">
    <citation type="submission" date="2020-08" db="EMBL/GenBank/DDBJ databases">
        <title>Sequencing the genomes of 1000 actinobacteria strains.</title>
        <authorList>
            <person name="Klenk H.-P."/>
        </authorList>
    </citation>
    <scope>NUCLEOTIDE SEQUENCE [LARGE SCALE GENOMIC DNA]</scope>
    <source>
        <strain evidence="9 10">DSM 44320</strain>
    </source>
</reference>
<gene>
    <name evidence="9" type="ORF">FHR33_005775</name>
</gene>
<comment type="catalytic activity">
    <reaction evidence="1 5 6">
        <text>[protein]-peptidylproline (omega=180) = [protein]-peptidylproline (omega=0)</text>
        <dbReference type="Rhea" id="RHEA:16237"/>
        <dbReference type="Rhea" id="RHEA-COMP:10747"/>
        <dbReference type="Rhea" id="RHEA-COMP:10748"/>
        <dbReference type="ChEBI" id="CHEBI:83833"/>
        <dbReference type="ChEBI" id="CHEBI:83834"/>
        <dbReference type="EC" id="5.2.1.8"/>
    </reaction>
</comment>
<comment type="caution">
    <text evidence="9">The sequence shown here is derived from an EMBL/GenBank/DDBJ whole genome shotgun (WGS) entry which is preliminary data.</text>
</comment>
<dbReference type="PROSITE" id="PS50059">
    <property type="entry name" value="FKBP_PPIASE"/>
    <property type="match status" value="1"/>
</dbReference>
<organism evidence="9 10">
    <name type="scientific">Nonomuraea dietziae</name>
    <dbReference type="NCBI Taxonomy" id="65515"/>
    <lineage>
        <taxon>Bacteria</taxon>
        <taxon>Bacillati</taxon>
        <taxon>Actinomycetota</taxon>
        <taxon>Actinomycetes</taxon>
        <taxon>Streptosporangiales</taxon>
        <taxon>Streptosporangiaceae</taxon>
        <taxon>Nonomuraea</taxon>
    </lineage>
</organism>
<evidence type="ECO:0000256" key="6">
    <source>
        <dbReference type="RuleBase" id="RU003915"/>
    </source>
</evidence>
<dbReference type="GO" id="GO:0003755">
    <property type="term" value="F:peptidyl-prolyl cis-trans isomerase activity"/>
    <property type="evidence" value="ECO:0007669"/>
    <property type="project" value="UniProtKB-UniRule"/>
</dbReference>
<evidence type="ECO:0000313" key="10">
    <source>
        <dbReference type="Proteomes" id="UP000579945"/>
    </source>
</evidence>
<feature type="chain" id="PRO_5031447847" description="Peptidyl-prolyl cis-trans isomerase" evidence="7">
    <location>
        <begin position="19"/>
        <end position="250"/>
    </location>
</feature>
<evidence type="ECO:0000256" key="7">
    <source>
        <dbReference type="SAM" id="SignalP"/>
    </source>
</evidence>
<keyword evidence="4 5" id="KW-0413">Isomerase</keyword>
<dbReference type="AlphaFoldDB" id="A0A7W5VDJ6"/>
<dbReference type="PANTHER" id="PTHR43811:SF19">
    <property type="entry name" value="39 KDA FK506-BINDING NUCLEAR PROTEIN"/>
    <property type="match status" value="1"/>
</dbReference>
<comment type="similarity">
    <text evidence="2 6">Belongs to the FKBP-type PPIase family.</text>
</comment>
<dbReference type="InterPro" id="IPR046357">
    <property type="entry name" value="PPIase_dom_sf"/>
</dbReference>
<keyword evidence="10" id="KW-1185">Reference proteome</keyword>
<evidence type="ECO:0000256" key="4">
    <source>
        <dbReference type="ARBA" id="ARBA00023235"/>
    </source>
</evidence>
<evidence type="ECO:0000256" key="3">
    <source>
        <dbReference type="ARBA" id="ARBA00023110"/>
    </source>
</evidence>
<feature type="domain" description="PPIase FKBP-type" evidence="8">
    <location>
        <begin position="65"/>
        <end position="154"/>
    </location>
</feature>
<proteinExistence type="inferred from homology"/>
<dbReference type="InterPro" id="IPR001179">
    <property type="entry name" value="PPIase_FKBP_dom"/>
</dbReference>
<evidence type="ECO:0000256" key="5">
    <source>
        <dbReference type="PROSITE-ProRule" id="PRU00277"/>
    </source>
</evidence>
<dbReference type="EC" id="5.2.1.8" evidence="6"/>
<keyword evidence="7" id="KW-0732">Signal</keyword>
<dbReference type="Gene3D" id="3.10.50.40">
    <property type="match status" value="2"/>
</dbReference>
<keyword evidence="3 5" id="KW-0697">Rotamase</keyword>
<dbReference type="SUPFAM" id="SSF54534">
    <property type="entry name" value="FKBP-like"/>
    <property type="match status" value="2"/>
</dbReference>
<evidence type="ECO:0000256" key="1">
    <source>
        <dbReference type="ARBA" id="ARBA00000971"/>
    </source>
</evidence>